<dbReference type="Pfam" id="PF00583">
    <property type="entry name" value="Acetyltransf_1"/>
    <property type="match status" value="1"/>
</dbReference>
<sequence length="182" mass="20772">MKHFLPNGDELIIRPPVLQDAAGLLASFQRLTRETDFLLFTHRESLELDIHSEQDYIQGYLDNPHQLLLLAIVKGNIVGSVNVNHSGLHKKAHSAEMGIAVESQWNNMGIGRRLMTAMLRWAEERPDLYLLSLQVFATNEKAMQLYRNFGFMECGRLPRGILQKNGAYVDLITMYLQIKPLP</sequence>
<feature type="domain" description="N-acetyltransferase" evidence="1">
    <location>
        <begin position="26"/>
        <end position="175"/>
    </location>
</feature>
<organism evidence="2 3">
    <name type="scientific">Chitinophaga polysaccharea</name>
    <dbReference type="NCBI Taxonomy" id="1293035"/>
    <lineage>
        <taxon>Bacteria</taxon>
        <taxon>Pseudomonadati</taxon>
        <taxon>Bacteroidota</taxon>
        <taxon>Chitinophagia</taxon>
        <taxon>Chitinophagales</taxon>
        <taxon>Chitinophagaceae</taxon>
        <taxon>Chitinophaga</taxon>
    </lineage>
</organism>
<dbReference type="OrthoDB" id="948250at2"/>
<proteinExistence type="predicted"/>
<dbReference type="PROSITE" id="PS51186">
    <property type="entry name" value="GNAT"/>
    <property type="match status" value="1"/>
</dbReference>
<keyword evidence="3" id="KW-1185">Reference proteome</keyword>
<dbReference type="GO" id="GO:0016747">
    <property type="term" value="F:acyltransferase activity, transferring groups other than amino-acyl groups"/>
    <property type="evidence" value="ECO:0007669"/>
    <property type="project" value="InterPro"/>
</dbReference>
<dbReference type="EMBL" id="VIWO01000001">
    <property type="protein sequence ID" value="TWF45189.1"/>
    <property type="molecule type" value="Genomic_DNA"/>
</dbReference>
<name>A0A561Q4D7_9BACT</name>
<evidence type="ECO:0000259" key="1">
    <source>
        <dbReference type="PROSITE" id="PS51186"/>
    </source>
</evidence>
<dbReference type="SUPFAM" id="SSF55729">
    <property type="entry name" value="Acyl-CoA N-acyltransferases (Nat)"/>
    <property type="match status" value="1"/>
</dbReference>
<evidence type="ECO:0000313" key="3">
    <source>
        <dbReference type="Proteomes" id="UP000320811"/>
    </source>
</evidence>
<reference evidence="2 3" key="1">
    <citation type="submission" date="2019-06" db="EMBL/GenBank/DDBJ databases">
        <title>Sorghum-associated microbial communities from plants grown in Nebraska, USA.</title>
        <authorList>
            <person name="Schachtman D."/>
        </authorList>
    </citation>
    <scope>NUCLEOTIDE SEQUENCE [LARGE SCALE GENOMIC DNA]</scope>
    <source>
        <strain evidence="2 3">1209</strain>
    </source>
</reference>
<gene>
    <name evidence="2" type="ORF">FHW36_1011116</name>
</gene>
<dbReference type="PANTHER" id="PTHR43415:SF3">
    <property type="entry name" value="GNAT-FAMILY ACETYLTRANSFERASE"/>
    <property type="match status" value="1"/>
</dbReference>
<dbReference type="CDD" id="cd04301">
    <property type="entry name" value="NAT_SF"/>
    <property type="match status" value="1"/>
</dbReference>
<dbReference type="InterPro" id="IPR000182">
    <property type="entry name" value="GNAT_dom"/>
</dbReference>
<dbReference type="AlphaFoldDB" id="A0A561Q4D7"/>
<keyword evidence="2" id="KW-0808">Transferase</keyword>
<accession>A0A561Q4D7</accession>
<dbReference type="InterPro" id="IPR016181">
    <property type="entry name" value="Acyl_CoA_acyltransferase"/>
</dbReference>
<comment type="caution">
    <text evidence="2">The sequence shown here is derived from an EMBL/GenBank/DDBJ whole genome shotgun (WGS) entry which is preliminary data.</text>
</comment>
<protein>
    <submittedName>
        <fullName evidence="2">RimJ/RimL family protein N-acetyltransferase</fullName>
    </submittedName>
</protein>
<evidence type="ECO:0000313" key="2">
    <source>
        <dbReference type="EMBL" id="TWF45189.1"/>
    </source>
</evidence>
<dbReference type="RefSeq" id="WP_145663486.1">
    <property type="nucleotide sequence ID" value="NZ_VIWO01000001.1"/>
</dbReference>
<dbReference type="Gene3D" id="3.40.630.30">
    <property type="match status" value="1"/>
</dbReference>
<dbReference type="Proteomes" id="UP000320811">
    <property type="component" value="Unassembled WGS sequence"/>
</dbReference>
<dbReference type="PANTHER" id="PTHR43415">
    <property type="entry name" value="SPERMIDINE N(1)-ACETYLTRANSFERASE"/>
    <property type="match status" value="1"/>
</dbReference>